<keyword evidence="9" id="KW-0028">Amino-acid biosynthesis</keyword>
<dbReference type="GO" id="GO:0000105">
    <property type="term" value="P:L-histidine biosynthetic process"/>
    <property type="evidence" value="ECO:0007669"/>
    <property type="project" value="UniProtKB-UniRule"/>
</dbReference>
<reference evidence="11 12" key="1">
    <citation type="submission" date="2020-05" db="EMBL/GenBank/DDBJ databases">
        <title>Draft genome sequence of Desulfovibrio sp. strain HN2T.</title>
        <authorList>
            <person name="Ueno A."/>
            <person name="Tamazawa S."/>
            <person name="Tamamura S."/>
            <person name="Murakami T."/>
            <person name="Kiyama T."/>
            <person name="Inomata H."/>
            <person name="Amano Y."/>
            <person name="Miyakawa K."/>
            <person name="Tamaki H."/>
            <person name="Naganuma T."/>
            <person name="Kaneko K."/>
        </authorList>
    </citation>
    <scope>NUCLEOTIDE SEQUENCE [LARGE SCALE GENOMIC DNA]</scope>
    <source>
        <strain evidence="11 12">HN2</strain>
    </source>
</reference>
<keyword evidence="6 9" id="KW-0808">Transferase</keyword>
<evidence type="ECO:0000256" key="2">
    <source>
        <dbReference type="ARBA" id="ARBA00005011"/>
    </source>
</evidence>
<accession>A0A7J0BIS7</accession>
<evidence type="ECO:0000259" key="10">
    <source>
        <dbReference type="Pfam" id="PF00155"/>
    </source>
</evidence>
<dbReference type="GO" id="GO:0004400">
    <property type="term" value="F:histidinol-phosphate transaminase activity"/>
    <property type="evidence" value="ECO:0007669"/>
    <property type="project" value="UniProtKB-UniRule"/>
</dbReference>
<keyword evidence="12" id="KW-1185">Reference proteome</keyword>
<dbReference type="InterPro" id="IPR015424">
    <property type="entry name" value="PyrdxlP-dep_Trfase"/>
</dbReference>
<organism evidence="11 12">
    <name type="scientific">Desulfovibrio subterraneus</name>
    <dbReference type="NCBI Taxonomy" id="2718620"/>
    <lineage>
        <taxon>Bacteria</taxon>
        <taxon>Pseudomonadati</taxon>
        <taxon>Thermodesulfobacteriota</taxon>
        <taxon>Desulfovibrionia</taxon>
        <taxon>Desulfovibrionales</taxon>
        <taxon>Desulfovibrionaceae</taxon>
        <taxon>Desulfovibrio</taxon>
    </lineage>
</organism>
<dbReference type="InterPro" id="IPR050106">
    <property type="entry name" value="HistidinolP_aminotransfase"/>
</dbReference>
<feature type="domain" description="Aminotransferase class I/classII large" evidence="10">
    <location>
        <begin position="39"/>
        <end position="366"/>
    </location>
</feature>
<dbReference type="PROSITE" id="PS00599">
    <property type="entry name" value="AA_TRANSFER_CLASS_2"/>
    <property type="match status" value="1"/>
</dbReference>
<dbReference type="PANTHER" id="PTHR43643:SF3">
    <property type="entry name" value="HISTIDINOL-PHOSPHATE AMINOTRANSFERASE"/>
    <property type="match status" value="1"/>
</dbReference>
<dbReference type="Gene3D" id="3.40.640.10">
    <property type="entry name" value="Type I PLP-dependent aspartate aminotransferase-like (Major domain)"/>
    <property type="match status" value="1"/>
</dbReference>
<evidence type="ECO:0000256" key="9">
    <source>
        <dbReference type="HAMAP-Rule" id="MF_01023"/>
    </source>
</evidence>
<dbReference type="InterPro" id="IPR005861">
    <property type="entry name" value="HisP_aminotrans"/>
</dbReference>
<feature type="modified residue" description="N6-(pyridoxal phosphate)lysine" evidence="9">
    <location>
        <position position="233"/>
    </location>
</feature>
<proteinExistence type="inferred from homology"/>
<gene>
    <name evidence="9 11" type="primary">hisC</name>
    <name evidence="11" type="ORF">DSM101010T_15070</name>
</gene>
<comment type="catalytic activity">
    <reaction evidence="8 9">
        <text>L-histidinol phosphate + 2-oxoglutarate = 3-(imidazol-4-yl)-2-oxopropyl phosphate + L-glutamate</text>
        <dbReference type="Rhea" id="RHEA:23744"/>
        <dbReference type="ChEBI" id="CHEBI:16810"/>
        <dbReference type="ChEBI" id="CHEBI:29985"/>
        <dbReference type="ChEBI" id="CHEBI:57766"/>
        <dbReference type="ChEBI" id="CHEBI:57980"/>
        <dbReference type="EC" id="2.6.1.9"/>
    </reaction>
</comment>
<dbReference type="Gene3D" id="3.90.1150.10">
    <property type="entry name" value="Aspartate Aminotransferase, domain 1"/>
    <property type="match status" value="1"/>
</dbReference>
<evidence type="ECO:0000313" key="12">
    <source>
        <dbReference type="Proteomes" id="UP000503840"/>
    </source>
</evidence>
<dbReference type="NCBIfam" id="TIGR01141">
    <property type="entry name" value="hisC"/>
    <property type="match status" value="1"/>
</dbReference>
<comment type="cofactor">
    <cofactor evidence="1 9">
        <name>pyridoxal 5'-phosphate</name>
        <dbReference type="ChEBI" id="CHEBI:597326"/>
    </cofactor>
</comment>
<dbReference type="Proteomes" id="UP000503840">
    <property type="component" value="Unassembled WGS sequence"/>
</dbReference>
<comment type="pathway">
    <text evidence="2 9">Amino-acid biosynthesis; L-histidine biosynthesis; L-histidine from 5-phospho-alpha-D-ribose 1-diphosphate: step 7/9.</text>
</comment>
<protein>
    <recommendedName>
        <fullName evidence="9">Histidinol-phosphate aminotransferase</fullName>
        <ecNumber evidence="9">2.6.1.9</ecNumber>
    </recommendedName>
    <alternativeName>
        <fullName evidence="9">Imidazole acetol-phosphate transaminase</fullName>
    </alternativeName>
</protein>
<dbReference type="SUPFAM" id="SSF53383">
    <property type="entry name" value="PLP-dependent transferases"/>
    <property type="match status" value="1"/>
</dbReference>
<dbReference type="AlphaFoldDB" id="A0A7J0BIS7"/>
<dbReference type="InterPro" id="IPR015421">
    <property type="entry name" value="PyrdxlP-dep_Trfase_major"/>
</dbReference>
<evidence type="ECO:0000256" key="8">
    <source>
        <dbReference type="ARBA" id="ARBA00047481"/>
    </source>
</evidence>
<comment type="subunit">
    <text evidence="4 9">Homodimer.</text>
</comment>
<evidence type="ECO:0000256" key="7">
    <source>
        <dbReference type="ARBA" id="ARBA00022898"/>
    </source>
</evidence>
<dbReference type="InterPro" id="IPR001917">
    <property type="entry name" value="Aminotrans_II_pyridoxalP_BS"/>
</dbReference>
<keyword evidence="5 9" id="KW-0032">Aminotransferase</keyword>
<comment type="caution">
    <text evidence="11">The sequence shown here is derived from an EMBL/GenBank/DDBJ whole genome shotgun (WGS) entry which is preliminary data.</text>
</comment>
<evidence type="ECO:0000256" key="3">
    <source>
        <dbReference type="ARBA" id="ARBA00007970"/>
    </source>
</evidence>
<evidence type="ECO:0000256" key="1">
    <source>
        <dbReference type="ARBA" id="ARBA00001933"/>
    </source>
</evidence>
<dbReference type="HAMAP" id="MF_01023">
    <property type="entry name" value="HisC_aminotrans_2"/>
    <property type="match status" value="1"/>
</dbReference>
<dbReference type="EC" id="2.6.1.9" evidence="9"/>
<dbReference type="InterPro" id="IPR004839">
    <property type="entry name" value="Aminotransferase_I/II_large"/>
</dbReference>
<dbReference type="RefSeq" id="WP_174404825.1">
    <property type="nucleotide sequence ID" value="NZ_BLVO01000013.1"/>
</dbReference>
<keyword evidence="9" id="KW-0368">Histidine biosynthesis</keyword>
<comment type="similarity">
    <text evidence="3 9">Belongs to the class-II pyridoxal-phosphate-dependent aminotransferase family. Histidinol-phosphate aminotransferase subfamily.</text>
</comment>
<dbReference type="PANTHER" id="PTHR43643">
    <property type="entry name" value="HISTIDINOL-PHOSPHATE AMINOTRANSFERASE 2"/>
    <property type="match status" value="1"/>
</dbReference>
<dbReference type="UniPathway" id="UPA00031">
    <property type="reaction ID" value="UER00012"/>
</dbReference>
<dbReference type="GO" id="GO:0030170">
    <property type="term" value="F:pyridoxal phosphate binding"/>
    <property type="evidence" value="ECO:0007669"/>
    <property type="project" value="InterPro"/>
</dbReference>
<evidence type="ECO:0000256" key="6">
    <source>
        <dbReference type="ARBA" id="ARBA00022679"/>
    </source>
</evidence>
<sequence length="374" mass="41547">MTSPRSRATLQVRPEVMDFSPYSAGLSIQEIKERYGLDTVVKLASNENPLGTSPLVQQVIRSHADHVFRYAQSGNPRLAQKIAAFFGLQTECVVTGNGSDEVIDLLIRAKARPGIDNIVAFNPCFSMYTVLARLCGVELRQTPLNDDFSFNWDALVSLTDDNTAIVFVTTPDNPSGYTPPVEEIMALAKRLPEQCLLVVDEAYMDFTGNRDAHSMMPRLADFPNVCVLRTFSKSFGLAGLRLGFGAMQPELAGYLKRIRPPFSVNILAEHAGMAAMDDTVFFNETLRVTAEGRDYLNRELAALGCTVYPSKANFIMFEAPIDGAELHEQLLRRGIILRPLNKGYGLPRHMRVTVGNAHENKVFINAFKEILNVR</sequence>
<evidence type="ECO:0000256" key="4">
    <source>
        <dbReference type="ARBA" id="ARBA00011738"/>
    </source>
</evidence>
<keyword evidence="7 9" id="KW-0663">Pyridoxal phosphate</keyword>
<dbReference type="EMBL" id="BLVO01000013">
    <property type="protein sequence ID" value="GFM33142.1"/>
    <property type="molecule type" value="Genomic_DNA"/>
</dbReference>
<dbReference type="CDD" id="cd00609">
    <property type="entry name" value="AAT_like"/>
    <property type="match status" value="1"/>
</dbReference>
<evidence type="ECO:0000256" key="5">
    <source>
        <dbReference type="ARBA" id="ARBA00022576"/>
    </source>
</evidence>
<dbReference type="Pfam" id="PF00155">
    <property type="entry name" value="Aminotran_1_2"/>
    <property type="match status" value="1"/>
</dbReference>
<dbReference type="InterPro" id="IPR015422">
    <property type="entry name" value="PyrdxlP-dep_Trfase_small"/>
</dbReference>
<evidence type="ECO:0000313" key="11">
    <source>
        <dbReference type="EMBL" id="GFM33142.1"/>
    </source>
</evidence>
<name>A0A7J0BIS7_9BACT</name>